<sequence>MSGAHDAPPARRGAGRPTREQAEARHEELIDAALDLFLEHGFELATVEMIAARVNMTKRTVYARYPDKASLFRAAVRRATERQIVPKDVLERMDDGDLPGTLEQVARLRIGQVMTVNGLRLQRIINTESYRFPEIFVENYTLSAGPVVEFVAGVLDRAIVAGALAPTDTDQAARAFMTLVVGGQVRAIVAGRPPTAEQLEERVRFTVRLLLDGLRPR</sequence>
<dbReference type="OrthoDB" id="7186128at2"/>
<dbReference type="Pfam" id="PF00440">
    <property type="entry name" value="TetR_N"/>
    <property type="match status" value="1"/>
</dbReference>
<feature type="DNA-binding region" description="H-T-H motif" evidence="2">
    <location>
        <begin position="46"/>
        <end position="65"/>
    </location>
</feature>
<feature type="region of interest" description="Disordered" evidence="3">
    <location>
        <begin position="1"/>
        <end position="24"/>
    </location>
</feature>
<dbReference type="AlphaFoldDB" id="A0A7K0DY15"/>
<keyword evidence="6" id="KW-1185">Reference proteome</keyword>
<dbReference type="GO" id="GO:0000976">
    <property type="term" value="F:transcription cis-regulatory region binding"/>
    <property type="evidence" value="ECO:0007669"/>
    <property type="project" value="TreeGrafter"/>
</dbReference>
<accession>A0A7K0DY15</accession>
<dbReference type="EMBL" id="WEGI01000014">
    <property type="protein sequence ID" value="MQY30689.1"/>
    <property type="molecule type" value="Genomic_DNA"/>
</dbReference>
<evidence type="ECO:0000256" key="1">
    <source>
        <dbReference type="ARBA" id="ARBA00023125"/>
    </source>
</evidence>
<reference evidence="5 6" key="1">
    <citation type="submission" date="2019-10" db="EMBL/GenBank/DDBJ databases">
        <title>Nocardia macrotermitis sp. nov. and Nocardia aurantia sp. nov., isolated from the gut of fungus growing-termite Macrotermes natalensis.</title>
        <authorList>
            <person name="Benndorf R."/>
            <person name="Schwitalla J."/>
            <person name="Martin K."/>
            <person name="De Beer W."/>
            <person name="Kaster A.-K."/>
            <person name="Vollmers J."/>
            <person name="Poulsen M."/>
            <person name="Beemelmanns C."/>
        </authorList>
    </citation>
    <scope>NUCLEOTIDE SEQUENCE [LARGE SCALE GENOMIC DNA]</scope>
    <source>
        <strain evidence="5 6">RB56</strain>
    </source>
</reference>
<protein>
    <recommendedName>
        <fullName evidence="4">HTH tetR-type domain-containing protein</fullName>
    </recommendedName>
</protein>
<dbReference type="InterPro" id="IPR050109">
    <property type="entry name" value="HTH-type_TetR-like_transc_reg"/>
</dbReference>
<dbReference type="InterPro" id="IPR001647">
    <property type="entry name" value="HTH_TetR"/>
</dbReference>
<dbReference type="PANTHER" id="PTHR30055:SF146">
    <property type="entry name" value="HTH-TYPE TRANSCRIPTIONAL DUAL REGULATOR CECR"/>
    <property type="match status" value="1"/>
</dbReference>
<evidence type="ECO:0000256" key="3">
    <source>
        <dbReference type="SAM" id="MobiDB-lite"/>
    </source>
</evidence>
<comment type="caution">
    <text evidence="5">The sequence shown here is derived from an EMBL/GenBank/DDBJ whole genome shotgun (WGS) entry which is preliminary data.</text>
</comment>
<dbReference type="GO" id="GO:0003700">
    <property type="term" value="F:DNA-binding transcription factor activity"/>
    <property type="evidence" value="ECO:0007669"/>
    <property type="project" value="TreeGrafter"/>
</dbReference>
<dbReference type="InterPro" id="IPR036271">
    <property type="entry name" value="Tet_transcr_reg_TetR-rel_C_sf"/>
</dbReference>
<dbReference type="Proteomes" id="UP000431401">
    <property type="component" value="Unassembled WGS sequence"/>
</dbReference>
<evidence type="ECO:0000313" key="6">
    <source>
        <dbReference type="Proteomes" id="UP000431401"/>
    </source>
</evidence>
<evidence type="ECO:0000256" key="2">
    <source>
        <dbReference type="PROSITE-ProRule" id="PRU00335"/>
    </source>
</evidence>
<proteinExistence type="predicted"/>
<organism evidence="5 6">
    <name type="scientific">Nocardia aurantia</name>
    <dbReference type="NCBI Taxonomy" id="2585199"/>
    <lineage>
        <taxon>Bacteria</taxon>
        <taxon>Bacillati</taxon>
        <taxon>Actinomycetota</taxon>
        <taxon>Actinomycetes</taxon>
        <taxon>Mycobacteriales</taxon>
        <taxon>Nocardiaceae</taxon>
        <taxon>Nocardia</taxon>
    </lineage>
</organism>
<evidence type="ECO:0000313" key="5">
    <source>
        <dbReference type="EMBL" id="MQY30689.1"/>
    </source>
</evidence>
<dbReference type="PANTHER" id="PTHR30055">
    <property type="entry name" value="HTH-TYPE TRANSCRIPTIONAL REGULATOR RUTR"/>
    <property type="match status" value="1"/>
</dbReference>
<dbReference type="InterPro" id="IPR039536">
    <property type="entry name" value="TetR_C_Proteobacteria"/>
</dbReference>
<keyword evidence="1 2" id="KW-0238">DNA-binding</keyword>
<dbReference type="SUPFAM" id="SSF46689">
    <property type="entry name" value="Homeodomain-like"/>
    <property type="match status" value="1"/>
</dbReference>
<name>A0A7K0DY15_9NOCA</name>
<dbReference type="InterPro" id="IPR009057">
    <property type="entry name" value="Homeodomain-like_sf"/>
</dbReference>
<dbReference type="PRINTS" id="PR00455">
    <property type="entry name" value="HTHTETR"/>
</dbReference>
<dbReference type="PROSITE" id="PS50977">
    <property type="entry name" value="HTH_TETR_2"/>
    <property type="match status" value="1"/>
</dbReference>
<dbReference type="Pfam" id="PF14246">
    <property type="entry name" value="TetR_C_7"/>
    <property type="match status" value="1"/>
</dbReference>
<evidence type="ECO:0000259" key="4">
    <source>
        <dbReference type="PROSITE" id="PS50977"/>
    </source>
</evidence>
<dbReference type="SUPFAM" id="SSF48498">
    <property type="entry name" value="Tetracyclin repressor-like, C-terminal domain"/>
    <property type="match status" value="1"/>
</dbReference>
<dbReference type="RefSeq" id="WP_153347918.1">
    <property type="nucleotide sequence ID" value="NZ_WEGI01000014.1"/>
</dbReference>
<dbReference type="Gene3D" id="1.10.357.10">
    <property type="entry name" value="Tetracycline Repressor, domain 2"/>
    <property type="match status" value="1"/>
</dbReference>
<feature type="domain" description="HTH tetR-type" evidence="4">
    <location>
        <begin position="23"/>
        <end position="83"/>
    </location>
</feature>
<gene>
    <name evidence="5" type="ORF">NRB56_62910</name>
</gene>